<evidence type="ECO:0000256" key="4">
    <source>
        <dbReference type="RuleBase" id="RU367022"/>
    </source>
</evidence>
<keyword evidence="7" id="KW-1185">Reference proteome</keyword>
<accession>A0A1B9ICJ4</accession>
<evidence type="ECO:0000256" key="3">
    <source>
        <dbReference type="ARBA" id="ARBA00023136"/>
    </source>
</evidence>
<dbReference type="PANTHER" id="PTHR12483:SF115">
    <property type="entry name" value="COPPER TRANSPORT PROTEIN"/>
    <property type="match status" value="1"/>
</dbReference>
<dbReference type="Proteomes" id="UP000094020">
    <property type="component" value="Chromosome 1"/>
</dbReference>
<dbReference type="GO" id="GO:0016020">
    <property type="term" value="C:membrane"/>
    <property type="evidence" value="ECO:0007669"/>
    <property type="project" value="UniProtKB-SubCell"/>
</dbReference>
<keyword evidence="4" id="KW-0813">Transport</keyword>
<dbReference type="EMBL" id="KI894007">
    <property type="protein sequence ID" value="OCF53236.1"/>
    <property type="molecule type" value="Genomic_DNA"/>
</dbReference>
<reference evidence="6" key="2">
    <citation type="submission" date="2013-07" db="EMBL/GenBank/DDBJ databases">
        <authorList>
            <consortium name="The Broad Institute Genome Sequencing Platform"/>
            <person name="Cuomo C."/>
            <person name="Litvintseva A."/>
            <person name="Chen Y."/>
            <person name="Heitman J."/>
            <person name="Sun S."/>
            <person name="Springer D."/>
            <person name="Dromer F."/>
            <person name="Young S.K."/>
            <person name="Zeng Q."/>
            <person name="Gargeya S."/>
            <person name="Fitzgerald M."/>
            <person name="Abouelleil A."/>
            <person name="Alvarado L."/>
            <person name="Berlin A.M."/>
            <person name="Chapman S.B."/>
            <person name="Dewar J."/>
            <person name="Goldberg J."/>
            <person name="Griggs A."/>
            <person name="Gujja S."/>
            <person name="Hansen M."/>
            <person name="Howarth C."/>
            <person name="Imamovic A."/>
            <person name="Larimer J."/>
            <person name="McCowan C."/>
            <person name="Murphy C."/>
            <person name="Pearson M."/>
            <person name="Priest M."/>
            <person name="Roberts A."/>
            <person name="Saif S."/>
            <person name="Shea T."/>
            <person name="Sykes S."/>
            <person name="Wortman J."/>
            <person name="Nusbaum C."/>
            <person name="Birren B."/>
        </authorList>
    </citation>
    <scope>NUCLEOTIDE SEQUENCE</scope>
    <source>
        <strain evidence="6">CBS 10737</strain>
    </source>
</reference>
<evidence type="ECO:0000313" key="5">
    <source>
        <dbReference type="EMBL" id="OCF53236.1"/>
    </source>
</evidence>
<feature type="transmembrane region" description="Helical" evidence="4">
    <location>
        <begin position="133"/>
        <end position="153"/>
    </location>
</feature>
<keyword evidence="1 4" id="KW-0812">Transmembrane</keyword>
<comment type="subcellular location">
    <subcellularLocation>
        <location evidence="4">Membrane</location>
        <topology evidence="4">Multi-pass membrane protein</topology>
    </subcellularLocation>
</comment>
<dbReference type="RefSeq" id="XP_019014455.1">
    <property type="nucleotide sequence ID" value="XM_019152317.1"/>
</dbReference>
<dbReference type="GO" id="GO:0005375">
    <property type="term" value="F:copper ion transmembrane transporter activity"/>
    <property type="evidence" value="ECO:0007669"/>
    <property type="project" value="UniProtKB-UniRule"/>
</dbReference>
<keyword evidence="4" id="KW-0186">Copper</keyword>
<name>A0A1B9ICJ4_9TREE</name>
<protein>
    <recommendedName>
        <fullName evidence="4">Copper transport protein</fullName>
    </recommendedName>
</protein>
<reference evidence="5" key="1">
    <citation type="submission" date="2013-07" db="EMBL/GenBank/DDBJ databases">
        <title>The Genome Sequence of Cryptococcus pinus CBS10737.</title>
        <authorList>
            <consortium name="The Broad Institute Genome Sequencing Platform"/>
            <person name="Cuomo C."/>
            <person name="Litvintseva A."/>
            <person name="Chen Y."/>
            <person name="Heitman J."/>
            <person name="Sun S."/>
            <person name="Springer D."/>
            <person name="Dromer F."/>
            <person name="Young S.K."/>
            <person name="Zeng Q."/>
            <person name="Gargeya S."/>
            <person name="Fitzgerald M."/>
            <person name="Abouelleil A."/>
            <person name="Alvarado L."/>
            <person name="Berlin A.M."/>
            <person name="Chapman S.B."/>
            <person name="Dewar J."/>
            <person name="Goldberg J."/>
            <person name="Griggs A."/>
            <person name="Gujja S."/>
            <person name="Hansen M."/>
            <person name="Howarth C."/>
            <person name="Imamovic A."/>
            <person name="Larimer J."/>
            <person name="McCowan C."/>
            <person name="Murphy C."/>
            <person name="Pearson M."/>
            <person name="Priest M."/>
            <person name="Roberts A."/>
            <person name="Saif S."/>
            <person name="Shea T."/>
            <person name="Sykes S."/>
            <person name="Wortman J."/>
            <person name="Nusbaum C."/>
            <person name="Birren B."/>
        </authorList>
    </citation>
    <scope>NUCLEOTIDE SEQUENCE [LARGE SCALE GENOMIC DNA]</scope>
    <source>
        <strain evidence="5">CBS 10737</strain>
    </source>
</reference>
<evidence type="ECO:0000313" key="7">
    <source>
        <dbReference type="Proteomes" id="UP000094020"/>
    </source>
</evidence>
<dbReference type="GeneID" id="30168906"/>
<reference evidence="6" key="4">
    <citation type="submission" date="2024-02" db="EMBL/GenBank/DDBJ databases">
        <title>Comparative genomics of Cryptococcus and Kwoniella reveals pathogenesis evolution and contrasting modes of karyotype evolution via chromosome fusion or intercentromeric recombination.</title>
        <authorList>
            <person name="Coelho M.A."/>
            <person name="David-Palma M."/>
            <person name="Shea T."/>
            <person name="Bowers K."/>
            <person name="McGinley-Smith S."/>
            <person name="Mohammad A.W."/>
            <person name="Gnirke A."/>
            <person name="Yurkov A.M."/>
            <person name="Nowrousian M."/>
            <person name="Sun S."/>
            <person name="Cuomo C.A."/>
            <person name="Heitman J."/>
        </authorList>
    </citation>
    <scope>NUCLEOTIDE SEQUENCE</scope>
    <source>
        <strain evidence="6">CBS 10737</strain>
    </source>
</reference>
<proteinExistence type="inferred from homology"/>
<dbReference type="InterPro" id="IPR007274">
    <property type="entry name" value="Cop_transporter"/>
</dbReference>
<keyword evidence="2 4" id="KW-1133">Transmembrane helix</keyword>
<evidence type="ECO:0000313" key="6">
    <source>
        <dbReference type="EMBL" id="WWC66883.1"/>
    </source>
</evidence>
<dbReference type="OrthoDB" id="161814at2759"/>
<dbReference type="KEGG" id="kpin:30168906"/>
<organism evidence="5">
    <name type="scientific">Kwoniella pini CBS 10737</name>
    <dbReference type="NCBI Taxonomy" id="1296096"/>
    <lineage>
        <taxon>Eukaryota</taxon>
        <taxon>Fungi</taxon>
        <taxon>Dikarya</taxon>
        <taxon>Basidiomycota</taxon>
        <taxon>Agaricomycotina</taxon>
        <taxon>Tremellomycetes</taxon>
        <taxon>Tremellales</taxon>
        <taxon>Cryptococcaceae</taxon>
        <taxon>Kwoniella</taxon>
    </lineage>
</organism>
<dbReference type="PANTHER" id="PTHR12483">
    <property type="entry name" value="SOLUTE CARRIER FAMILY 31 COPPER TRANSPORTERS"/>
    <property type="match status" value="1"/>
</dbReference>
<feature type="transmembrane region" description="Helical" evidence="4">
    <location>
        <begin position="52"/>
        <end position="73"/>
    </location>
</feature>
<dbReference type="STRING" id="1296096.A0A1B9ICJ4"/>
<comment type="similarity">
    <text evidence="4">Belongs to the copper transporter (Ctr) (TC 1.A.56) family. SLC31A subfamily.</text>
</comment>
<dbReference type="AlphaFoldDB" id="A0A1B9ICJ4"/>
<evidence type="ECO:0000256" key="1">
    <source>
        <dbReference type="ARBA" id="ARBA00022692"/>
    </source>
</evidence>
<keyword evidence="4" id="KW-0187">Copper transport</keyword>
<keyword evidence="3 4" id="KW-0472">Membrane</keyword>
<evidence type="ECO:0000256" key="2">
    <source>
        <dbReference type="ARBA" id="ARBA00022989"/>
    </source>
</evidence>
<dbReference type="Pfam" id="PF04145">
    <property type="entry name" value="Ctr"/>
    <property type="match status" value="1"/>
</dbReference>
<gene>
    <name evidence="5" type="ORF">I206_00537</name>
    <name evidence="6" type="ORF">I206_100790</name>
</gene>
<keyword evidence="4" id="KW-0406">Ion transport</keyword>
<reference evidence="5" key="3">
    <citation type="submission" date="2016-07" db="EMBL/GenBank/DDBJ databases">
        <title>Evolution of pathogenesis and genome organization in the Tremellales.</title>
        <authorList>
            <person name="Cuomo C."/>
            <person name="Litvintseva A."/>
            <person name="Heitman J."/>
            <person name="Chen Y."/>
            <person name="Sun S."/>
            <person name="Springer D."/>
            <person name="Dromer F."/>
            <person name="Young S."/>
            <person name="Zeng Q."/>
            <person name="Chapman S."/>
            <person name="Gujja S."/>
            <person name="Saif S."/>
            <person name="Birren B."/>
        </authorList>
    </citation>
    <scope>NUCLEOTIDE SEQUENCE</scope>
    <source>
        <strain evidence="5">CBS 10737</strain>
    </source>
</reference>
<dbReference type="EMBL" id="CP144519">
    <property type="protein sequence ID" value="WWC66883.1"/>
    <property type="molecule type" value="Genomic_DNA"/>
</dbReference>
<sequence length="196" mass="21762">MNHGDHSGHQGHSMPGMEEGIQTCSMNMLWNNQIKNTCVVFKSWHINGSTSMFISCILIIGISFFYSFLLNYIKTFDRKIALSIYNQNSISSSSISSSNSNNNRRENGLNYNSIEIGSLSKIGMIKLSLSTRIIRAILYSISIALSFWLMLVAMTYNTYLFSSIIIGAFLGHITYEEEMDVGSVLAGGNSKGLACH</sequence>